<accession>A0A9P3M1I3</accession>
<dbReference type="Proteomes" id="UP000827284">
    <property type="component" value="Unassembled WGS sequence"/>
</dbReference>
<feature type="transmembrane region" description="Helical" evidence="8">
    <location>
        <begin position="322"/>
        <end position="344"/>
    </location>
</feature>
<sequence>MSKFSRRPSTGGDLSYQMDRFDAASLSSSDNDAGSASVTRPSSIHKQGQQQEESQPDLDYRHGPSLHDDSDLSNDTYGEVGKGLQRNLQARHLTMISLGGTIGTGLFLASGSSIATAGPGYSQIAYSLIGTMVYCFMSSLGEMATYLPITGSINAYGTRFFDPALGFMLGWVYWFSWSVTLATELVASSVIISYWIPLDKCPGWVWALVFIVVLTSLNLTSVKAYGETEYWLSLIKVLAVVVFIIVGFLYIGGAIGKNSPLADGMRPGRQVFDMDPFHGGFGALFSIFLNAGFSFQGAELVGIAAGETKNPRKNVPRAIKQVFWRILIFYVLTLLIIGLCIPWNDPELANPQGDIRSSPFTRVFVQAGISAGGDVMNAVILVAILSAGNSGLYASSRALHTLSQEGNAPKFFGYVNRYGVPVYCVLATSLVGCLAFIVSLPQIGQGQAYNWLLSLASTTGFIAWLGIAFCHLRFRMAYKAQGRSLQDLPFISRLYPFGPIYTIVVCMIILLGQGYTAFSPFSLKSFLSAYVTLPFIAILYFGNKFWAKTKILKLVDVDLDTGRSFIDMTMPVKKKKGKKNIDSNPQQEEYESEDEDRSWFRRALDLIF</sequence>
<evidence type="ECO:0000256" key="5">
    <source>
        <dbReference type="ARBA" id="ARBA00022989"/>
    </source>
</evidence>
<keyword evidence="5 8" id="KW-1133">Transmembrane helix</keyword>
<dbReference type="PANTHER" id="PTHR43341">
    <property type="entry name" value="AMINO ACID PERMEASE"/>
    <property type="match status" value="1"/>
</dbReference>
<protein>
    <submittedName>
        <fullName evidence="10">Yeast amino acid transporter</fullName>
    </submittedName>
</protein>
<feature type="transmembrane region" description="Helical" evidence="8">
    <location>
        <begin position="234"/>
        <end position="256"/>
    </location>
</feature>
<dbReference type="InterPro" id="IPR050524">
    <property type="entry name" value="APC_YAT"/>
</dbReference>
<feature type="transmembrane region" description="Helical" evidence="8">
    <location>
        <begin position="95"/>
        <end position="118"/>
    </location>
</feature>
<feature type="transmembrane region" description="Helical" evidence="8">
    <location>
        <begin position="494"/>
        <end position="515"/>
    </location>
</feature>
<name>A0A9P3M1I3_9FUNG</name>
<comment type="subcellular location">
    <subcellularLocation>
        <location evidence="1">Membrane</location>
        <topology evidence="1">Multi-pass membrane protein</topology>
    </subcellularLocation>
</comment>
<dbReference type="AlphaFoldDB" id="A0A9P3M1I3"/>
<feature type="region of interest" description="Disordered" evidence="7">
    <location>
        <begin position="23"/>
        <end position="78"/>
    </location>
</feature>
<dbReference type="InterPro" id="IPR004841">
    <property type="entry name" value="AA-permease/SLC12A_dom"/>
</dbReference>
<evidence type="ECO:0000256" key="7">
    <source>
        <dbReference type="SAM" id="MobiDB-lite"/>
    </source>
</evidence>
<dbReference type="PANTHER" id="PTHR43341:SF1">
    <property type="entry name" value="GENERAL AMINO-ACID PERMEASE GAP1"/>
    <property type="match status" value="1"/>
</dbReference>
<feature type="transmembrane region" description="Helical" evidence="8">
    <location>
        <begin position="276"/>
        <end position="301"/>
    </location>
</feature>
<keyword evidence="11" id="KW-1185">Reference proteome</keyword>
<keyword evidence="2" id="KW-0813">Transport</keyword>
<dbReference type="GO" id="GO:0016020">
    <property type="term" value="C:membrane"/>
    <property type="evidence" value="ECO:0007669"/>
    <property type="project" value="UniProtKB-SubCell"/>
</dbReference>
<dbReference type="GO" id="GO:0015171">
    <property type="term" value="F:amino acid transmembrane transporter activity"/>
    <property type="evidence" value="ECO:0007669"/>
    <property type="project" value="TreeGrafter"/>
</dbReference>
<feature type="transmembrane region" description="Helical" evidence="8">
    <location>
        <begin position="521"/>
        <end position="541"/>
    </location>
</feature>
<feature type="domain" description="Amino acid permease/ SLC12A" evidence="9">
    <location>
        <begin position="92"/>
        <end position="553"/>
    </location>
</feature>
<feature type="transmembrane region" description="Helical" evidence="8">
    <location>
        <begin position="364"/>
        <end position="387"/>
    </location>
</feature>
<dbReference type="Gene3D" id="1.20.1740.10">
    <property type="entry name" value="Amino acid/polyamine transporter I"/>
    <property type="match status" value="1"/>
</dbReference>
<evidence type="ECO:0000256" key="8">
    <source>
        <dbReference type="SAM" id="Phobius"/>
    </source>
</evidence>
<feature type="transmembrane region" description="Helical" evidence="8">
    <location>
        <begin position="170"/>
        <end position="197"/>
    </location>
</feature>
<reference evidence="10" key="2">
    <citation type="journal article" date="2022" name="Microbiol. Resour. Announc.">
        <title>Whole-Genome Sequence of Entomortierella parvispora E1425, a Mucoromycotan Fungus Associated with Burkholderiaceae-Related Endosymbiotic Bacteria.</title>
        <authorList>
            <person name="Herlambang A."/>
            <person name="Guo Y."/>
            <person name="Takashima Y."/>
            <person name="Narisawa K."/>
            <person name="Ohta H."/>
            <person name="Nishizawa T."/>
        </authorList>
    </citation>
    <scope>NUCLEOTIDE SEQUENCE</scope>
    <source>
        <strain evidence="10">E1425</strain>
    </source>
</reference>
<evidence type="ECO:0000256" key="6">
    <source>
        <dbReference type="ARBA" id="ARBA00023136"/>
    </source>
</evidence>
<comment type="caution">
    <text evidence="10">The sequence shown here is derived from an EMBL/GenBank/DDBJ whole genome shotgun (WGS) entry which is preliminary data.</text>
</comment>
<evidence type="ECO:0000256" key="4">
    <source>
        <dbReference type="ARBA" id="ARBA00022970"/>
    </source>
</evidence>
<evidence type="ECO:0000313" key="11">
    <source>
        <dbReference type="Proteomes" id="UP000827284"/>
    </source>
</evidence>
<feature type="compositionally biased region" description="Polar residues" evidence="7">
    <location>
        <begin position="38"/>
        <end position="53"/>
    </location>
</feature>
<organism evidence="10 11">
    <name type="scientific">Entomortierella parvispora</name>
    <dbReference type="NCBI Taxonomy" id="205924"/>
    <lineage>
        <taxon>Eukaryota</taxon>
        <taxon>Fungi</taxon>
        <taxon>Fungi incertae sedis</taxon>
        <taxon>Mucoromycota</taxon>
        <taxon>Mortierellomycotina</taxon>
        <taxon>Mortierellomycetes</taxon>
        <taxon>Mortierellales</taxon>
        <taxon>Mortierellaceae</taxon>
        <taxon>Entomortierella</taxon>
    </lineage>
</organism>
<dbReference type="Pfam" id="PF00324">
    <property type="entry name" value="AA_permease"/>
    <property type="match status" value="1"/>
</dbReference>
<feature type="region of interest" description="Disordered" evidence="7">
    <location>
        <begin position="576"/>
        <end position="595"/>
    </location>
</feature>
<feature type="transmembrane region" description="Helical" evidence="8">
    <location>
        <begin position="124"/>
        <end position="149"/>
    </location>
</feature>
<feature type="compositionally biased region" description="Low complexity" evidence="7">
    <location>
        <begin position="23"/>
        <end position="37"/>
    </location>
</feature>
<feature type="transmembrane region" description="Helical" evidence="8">
    <location>
        <begin position="451"/>
        <end position="474"/>
    </location>
</feature>
<feature type="compositionally biased region" description="Basic and acidic residues" evidence="7">
    <location>
        <begin position="58"/>
        <end position="70"/>
    </location>
</feature>
<dbReference type="EMBL" id="BQFW01000015">
    <property type="protein sequence ID" value="GJJ78611.1"/>
    <property type="molecule type" value="Genomic_DNA"/>
</dbReference>
<evidence type="ECO:0000256" key="3">
    <source>
        <dbReference type="ARBA" id="ARBA00022692"/>
    </source>
</evidence>
<dbReference type="FunFam" id="1.20.1740.10:FF:000001">
    <property type="entry name" value="Amino acid permease"/>
    <property type="match status" value="1"/>
</dbReference>
<evidence type="ECO:0000313" key="10">
    <source>
        <dbReference type="EMBL" id="GJJ78611.1"/>
    </source>
</evidence>
<dbReference type="OrthoDB" id="3900342at2759"/>
<feature type="transmembrane region" description="Helical" evidence="8">
    <location>
        <begin position="203"/>
        <end position="222"/>
    </location>
</feature>
<keyword evidence="4" id="KW-0029">Amino-acid transport</keyword>
<gene>
    <name evidence="10" type="ORF">EMPS_10970</name>
</gene>
<evidence type="ECO:0000256" key="2">
    <source>
        <dbReference type="ARBA" id="ARBA00022448"/>
    </source>
</evidence>
<evidence type="ECO:0000259" key="9">
    <source>
        <dbReference type="Pfam" id="PF00324"/>
    </source>
</evidence>
<proteinExistence type="predicted"/>
<keyword evidence="6 8" id="KW-0472">Membrane</keyword>
<keyword evidence="3 8" id="KW-0812">Transmembrane</keyword>
<evidence type="ECO:0000256" key="1">
    <source>
        <dbReference type="ARBA" id="ARBA00004141"/>
    </source>
</evidence>
<feature type="transmembrane region" description="Helical" evidence="8">
    <location>
        <begin position="420"/>
        <end position="439"/>
    </location>
</feature>
<reference evidence="10" key="1">
    <citation type="submission" date="2021-11" db="EMBL/GenBank/DDBJ databases">
        <authorList>
            <person name="Herlambang A."/>
            <person name="Guo Y."/>
            <person name="Takashima Y."/>
            <person name="Nishizawa T."/>
        </authorList>
    </citation>
    <scope>NUCLEOTIDE SEQUENCE</scope>
    <source>
        <strain evidence="10">E1425</strain>
    </source>
</reference>